<organism evidence="9 10">
    <name type="scientific">Paenibacillus xerothermodurans</name>
    <dbReference type="NCBI Taxonomy" id="1977292"/>
    <lineage>
        <taxon>Bacteria</taxon>
        <taxon>Bacillati</taxon>
        <taxon>Bacillota</taxon>
        <taxon>Bacilli</taxon>
        <taxon>Bacillales</taxon>
        <taxon>Paenibacillaceae</taxon>
        <taxon>Paenibacillus</taxon>
    </lineage>
</organism>
<dbReference type="SUPFAM" id="SSF161098">
    <property type="entry name" value="MetI-like"/>
    <property type="match status" value="1"/>
</dbReference>
<keyword evidence="6 7" id="KW-0472">Membrane</keyword>
<keyword evidence="10" id="KW-1185">Reference proteome</keyword>
<dbReference type="Pfam" id="PF00528">
    <property type="entry name" value="BPD_transp_1"/>
    <property type="match status" value="1"/>
</dbReference>
<comment type="caution">
    <text evidence="9">The sequence shown here is derived from an EMBL/GenBank/DDBJ whole genome shotgun (WGS) entry which is preliminary data.</text>
</comment>
<name>A0A2W1N752_PAEXE</name>
<protein>
    <submittedName>
        <fullName evidence="9">Carbohydrate ABC transporter permease</fullName>
    </submittedName>
</protein>
<evidence type="ECO:0000256" key="4">
    <source>
        <dbReference type="ARBA" id="ARBA00022692"/>
    </source>
</evidence>
<dbReference type="EMBL" id="NHRJ02000007">
    <property type="protein sequence ID" value="PZE20439.1"/>
    <property type="molecule type" value="Genomic_DNA"/>
</dbReference>
<evidence type="ECO:0000313" key="10">
    <source>
        <dbReference type="Proteomes" id="UP000214746"/>
    </source>
</evidence>
<feature type="transmembrane region" description="Helical" evidence="7">
    <location>
        <begin position="182"/>
        <end position="204"/>
    </location>
</feature>
<dbReference type="Proteomes" id="UP000214746">
    <property type="component" value="Unassembled WGS sequence"/>
</dbReference>
<dbReference type="Gene3D" id="1.10.3720.10">
    <property type="entry name" value="MetI-like"/>
    <property type="match status" value="1"/>
</dbReference>
<dbReference type="InterPro" id="IPR035906">
    <property type="entry name" value="MetI-like_sf"/>
</dbReference>
<feature type="transmembrane region" description="Helical" evidence="7">
    <location>
        <begin position="136"/>
        <end position="161"/>
    </location>
</feature>
<evidence type="ECO:0000259" key="8">
    <source>
        <dbReference type="PROSITE" id="PS50928"/>
    </source>
</evidence>
<keyword evidence="5 7" id="KW-1133">Transmembrane helix</keyword>
<comment type="subcellular location">
    <subcellularLocation>
        <location evidence="1 7">Cell membrane</location>
        <topology evidence="1 7">Multi-pass membrane protein</topology>
    </subcellularLocation>
</comment>
<gene>
    <name evidence="9" type="ORF">CBW46_013480</name>
</gene>
<dbReference type="PROSITE" id="PS50928">
    <property type="entry name" value="ABC_TM1"/>
    <property type="match status" value="1"/>
</dbReference>
<dbReference type="PANTHER" id="PTHR43744:SF9">
    <property type="entry name" value="POLYGALACTURONAN_RHAMNOGALACTURONAN TRANSPORT SYSTEM PERMEASE PROTEIN YTCP"/>
    <property type="match status" value="1"/>
</dbReference>
<dbReference type="PANTHER" id="PTHR43744">
    <property type="entry name" value="ABC TRANSPORTER PERMEASE PROTEIN MG189-RELATED-RELATED"/>
    <property type="match status" value="1"/>
</dbReference>
<dbReference type="InterPro" id="IPR000515">
    <property type="entry name" value="MetI-like"/>
</dbReference>
<keyword evidence="4 7" id="KW-0812">Transmembrane</keyword>
<keyword evidence="3" id="KW-1003">Cell membrane</keyword>
<evidence type="ECO:0000256" key="1">
    <source>
        <dbReference type="ARBA" id="ARBA00004651"/>
    </source>
</evidence>
<evidence type="ECO:0000256" key="7">
    <source>
        <dbReference type="RuleBase" id="RU363032"/>
    </source>
</evidence>
<feature type="transmembrane region" description="Helical" evidence="7">
    <location>
        <begin position="12"/>
        <end position="34"/>
    </location>
</feature>
<reference evidence="9" key="1">
    <citation type="submission" date="2018-06" db="EMBL/GenBank/DDBJ databases">
        <title>Paenibacillus xerothermodurans sp. nov. an extremely dry heat resistant spore forming bacterium isolated from the soil of Cape Canaveral, Florida.</title>
        <authorList>
            <person name="Seuylemezian A."/>
            <person name="Kaur N."/>
            <person name="Patil P."/>
            <person name="Patil P."/>
            <person name="Mayilraj S."/>
            <person name="Vaishampayan P."/>
        </authorList>
    </citation>
    <scope>NUCLEOTIDE SEQUENCE [LARGE SCALE GENOMIC DNA]</scope>
    <source>
        <strain evidence="9">ATCC 27380</strain>
    </source>
</reference>
<sequence>MQNNLGEKLFDVFNVTLLTVLTIATVYPFLYVAFASVSSPAELASYSGLLLFPLGAQWDAYKLVLSNPLILSGYKNTLIYVVVGTTLNVIVTALLAYGLSRKGVLLRNHIMLFIVFTMFFSGGLIPTYLLMKSMGLLNTIGAIVLPGLISTMNLIIMRTYFQSIPESLEESARLDGAGDWTILFRIIIPLAMPVISVMILYYGVGHWNAWFNASIYLNESEMYPLQLVLRNILINNKTDDMMVTLGVDEKGQDMSEVIKYATIMVATVPVLFAYPFLQKYFAKGVMIGAIKG</sequence>
<feature type="transmembrane region" description="Helical" evidence="7">
    <location>
        <begin position="78"/>
        <end position="98"/>
    </location>
</feature>
<dbReference type="GO" id="GO:0055085">
    <property type="term" value="P:transmembrane transport"/>
    <property type="evidence" value="ECO:0007669"/>
    <property type="project" value="InterPro"/>
</dbReference>
<accession>A0A2W1N752</accession>
<dbReference type="GO" id="GO:0005886">
    <property type="term" value="C:plasma membrane"/>
    <property type="evidence" value="ECO:0007669"/>
    <property type="project" value="UniProtKB-SubCell"/>
</dbReference>
<evidence type="ECO:0000256" key="5">
    <source>
        <dbReference type="ARBA" id="ARBA00022989"/>
    </source>
</evidence>
<feature type="domain" description="ABC transmembrane type-1" evidence="8">
    <location>
        <begin position="74"/>
        <end position="275"/>
    </location>
</feature>
<evidence type="ECO:0000256" key="3">
    <source>
        <dbReference type="ARBA" id="ARBA00022475"/>
    </source>
</evidence>
<proteinExistence type="inferred from homology"/>
<keyword evidence="2 7" id="KW-0813">Transport</keyword>
<dbReference type="RefSeq" id="WP_089200518.1">
    <property type="nucleotide sequence ID" value="NZ_NHRJ02000007.1"/>
</dbReference>
<feature type="transmembrane region" description="Helical" evidence="7">
    <location>
        <begin position="110"/>
        <end position="130"/>
    </location>
</feature>
<evidence type="ECO:0000313" key="9">
    <source>
        <dbReference type="EMBL" id="PZE20439.1"/>
    </source>
</evidence>
<dbReference type="AlphaFoldDB" id="A0A2W1N752"/>
<dbReference type="CDD" id="cd06261">
    <property type="entry name" value="TM_PBP2"/>
    <property type="match status" value="1"/>
</dbReference>
<evidence type="ECO:0000256" key="6">
    <source>
        <dbReference type="ARBA" id="ARBA00023136"/>
    </source>
</evidence>
<evidence type="ECO:0000256" key="2">
    <source>
        <dbReference type="ARBA" id="ARBA00022448"/>
    </source>
</evidence>
<feature type="transmembrane region" description="Helical" evidence="7">
    <location>
        <begin position="257"/>
        <end position="277"/>
    </location>
</feature>
<dbReference type="OrthoDB" id="9810086at2"/>
<comment type="similarity">
    <text evidence="7">Belongs to the binding-protein-dependent transport system permease family.</text>
</comment>